<evidence type="ECO:0000313" key="4">
    <source>
        <dbReference type="Proteomes" id="UP000336646"/>
    </source>
</evidence>
<dbReference type="Pfam" id="PF13845">
    <property type="entry name" value="Septum_form"/>
    <property type="match status" value="1"/>
</dbReference>
<dbReference type="EMBL" id="RXIR01000017">
    <property type="protein sequence ID" value="TVS27854.1"/>
    <property type="molecule type" value="Genomic_DNA"/>
</dbReference>
<feature type="compositionally biased region" description="Low complexity" evidence="1">
    <location>
        <begin position="265"/>
        <end position="282"/>
    </location>
</feature>
<evidence type="ECO:0000313" key="3">
    <source>
        <dbReference type="EMBL" id="TVS27854.1"/>
    </source>
</evidence>
<dbReference type="AlphaFoldDB" id="A0A6C1U0Q8"/>
<name>A0A6C1U0Q8_9CORY</name>
<gene>
    <name evidence="3" type="ORF">EKI59_08200</name>
</gene>
<accession>A0A6C1U0Q8</accession>
<feature type="domain" description="Septum formation-related" evidence="2">
    <location>
        <begin position="10"/>
        <end position="222"/>
    </location>
</feature>
<feature type="region of interest" description="Disordered" evidence="1">
    <location>
        <begin position="237"/>
        <end position="282"/>
    </location>
</feature>
<proteinExistence type="predicted"/>
<protein>
    <recommendedName>
        <fullName evidence="2">Septum formation-related domain-containing protein</fullName>
    </recommendedName>
</protein>
<dbReference type="InterPro" id="IPR026004">
    <property type="entry name" value="Septum_form"/>
</dbReference>
<comment type="caution">
    <text evidence="3">The sequence shown here is derived from an EMBL/GenBank/DDBJ whole genome shotgun (WGS) entry which is preliminary data.</text>
</comment>
<organism evidence="3 4">
    <name type="scientific">Corynebacterium sanguinis</name>
    <dbReference type="NCBI Taxonomy" id="2594913"/>
    <lineage>
        <taxon>Bacteria</taxon>
        <taxon>Bacillati</taxon>
        <taxon>Actinomycetota</taxon>
        <taxon>Actinomycetes</taxon>
        <taxon>Mycobacteriales</taxon>
        <taxon>Corynebacteriaceae</taxon>
        <taxon>Corynebacterium</taxon>
    </lineage>
</organism>
<reference evidence="3 4" key="1">
    <citation type="submission" date="2018-12" db="EMBL/GenBank/DDBJ databases">
        <title>Corynebacterium sanguinis sp. nov., a clinically-associated and environmental corynebacterium.</title>
        <authorList>
            <person name="Gonzales-Siles L."/>
            <person name="Jaen-Luchoro D."/>
            <person name="Cardew S."/>
            <person name="Inganas E."/>
            <person name="Ohlen M."/>
            <person name="Jensie-Markopolous S."/>
            <person name="Pinyeiro-Iglesias B."/>
            <person name="Molin K."/>
            <person name="Skovbjerg S."/>
            <person name="Svensson-Stadler L."/>
            <person name="Funke G."/>
            <person name="Moore E.R.B."/>
        </authorList>
    </citation>
    <scope>NUCLEOTIDE SEQUENCE [LARGE SCALE GENOMIC DNA]</scope>
    <source>
        <strain evidence="3 4">58734</strain>
    </source>
</reference>
<dbReference type="OrthoDB" id="4266126at2"/>
<sequence length="282" mass="30046">MTWDVVEGGAIAGFEQTPCEQEHRFEVSAREDLAVFPSSEFGPNAEIPSQTRQAQLREELCGASTLNYLAGVYDPNGRYSIASILPPADAWERGDRTMLCGLQVTDASGTPTLTTGRAAEQDQARVLAAGQCAAADASNTLRVVDCAEPHQLEVTSVVSMAEVFPDHTPSVEEQDNYLGDVCTTAAHDYLGGEENLYQVALQPFWTTHSPAAWEGGSKSVNCGLVFANNGQFATLTGSATAGRDGLRIDGNPPPERPERRPLRQNPDANAPAASANQEPGAQ</sequence>
<evidence type="ECO:0000256" key="1">
    <source>
        <dbReference type="SAM" id="MobiDB-lite"/>
    </source>
</evidence>
<evidence type="ECO:0000259" key="2">
    <source>
        <dbReference type="Pfam" id="PF13845"/>
    </source>
</evidence>
<dbReference type="Proteomes" id="UP000336646">
    <property type="component" value="Unassembled WGS sequence"/>
</dbReference>